<protein>
    <submittedName>
        <fullName evidence="1">Uncharacterized protein</fullName>
    </submittedName>
</protein>
<gene>
    <name evidence="1" type="ORF">FEZ63_00540</name>
</gene>
<name>A0A5N3PJI3_9HYPH</name>
<dbReference type="AlphaFoldDB" id="A0A5N3PJI3"/>
<evidence type="ECO:0000313" key="1">
    <source>
        <dbReference type="EMBL" id="KAB0269803.1"/>
    </source>
</evidence>
<accession>A0A5N3PJI3</accession>
<dbReference type="Proteomes" id="UP000325684">
    <property type="component" value="Unassembled WGS sequence"/>
</dbReference>
<comment type="caution">
    <text evidence="1">The sequence shown here is derived from an EMBL/GenBank/DDBJ whole genome shotgun (WGS) entry which is preliminary data.</text>
</comment>
<dbReference type="OrthoDB" id="8080802at2"/>
<keyword evidence="2" id="KW-1185">Reference proteome</keyword>
<organism evidence="1 2">
    <name type="scientific">Microvirga brassicacearum</name>
    <dbReference type="NCBI Taxonomy" id="2580413"/>
    <lineage>
        <taxon>Bacteria</taxon>
        <taxon>Pseudomonadati</taxon>
        <taxon>Pseudomonadota</taxon>
        <taxon>Alphaproteobacteria</taxon>
        <taxon>Hyphomicrobiales</taxon>
        <taxon>Methylobacteriaceae</taxon>
        <taxon>Microvirga</taxon>
    </lineage>
</organism>
<reference evidence="1 2" key="1">
    <citation type="journal article" date="2019" name="Microorganisms">
        <title>Genome Insights into the Novel Species Microvirga brassicacearum, a Rapeseed Endophyte with Biotechnological Potential.</title>
        <authorList>
            <person name="Jimenez-Gomez A."/>
            <person name="Saati-Santamaria Z."/>
            <person name="Igual J.M."/>
            <person name="Rivas R."/>
            <person name="Mateos P.F."/>
            <person name="Garcia-Fraile P."/>
        </authorList>
    </citation>
    <scope>NUCLEOTIDE SEQUENCE [LARGE SCALE GENOMIC DNA]</scope>
    <source>
        <strain evidence="1 2">CDVBN77</strain>
    </source>
</reference>
<sequence>MTQQKKTNLAQACLPGTNMLAVPRRHGFVTSLVSRWRRTLPAYISQAPERRPARLLRPAE</sequence>
<dbReference type="EMBL" id="VCMV01000001">
    <property type="protein sequence ID" value="KAB0269803.1"/>
    <property type="molecule type" value="Genomic_DNA"/>
</dbReference>
<evidence type="ECO:0000313" key="2">
    <source>
        <dbReference type="Proteomes" id="UP000325684"/>
    </source>
</evidence>
<proteinExistence type="predicted"/>